<dbReference type="Proteomes" id="UP001368328">
    <property type="component" value="Chromosome"/>
</dbReference>
<dbReference type="InterPro" id="IPR007867">
    <property type="entry name" value="GMC_OxRtase_C"/>
</dbReference>
<keyword evidence="3" id="KW-0285">Flavoprotein</keyword>
<proteinExistence type="inferred from homology"/>
<comment type="similarity">
    <text evidence="2">Belongs to the GMC oxidoreductase family.</text>
</comment>
<dbReference type="PIRSF" id="PIRSF000137">
    <property type="entry name" value="Alcohol_oxidase"/>
    <property type="match status" value="1"/>
</dbReference>
<dbReference type="PANTHER" id="PTHR11552:SF147">
    <property type="entry name" value="CHOLINE DEHYDROGENASE, MITOCHONDRIAL"/>
    <property type="match status" value="1"/>
</dbReference>
<dbReference type="SUPFAM" id="SSF54373">
    <property type="entry name" value="FAD-linked reductases, C-terminal domain"/>
    <property type="match status" value="1"/>
</dbReference>
<dbReference type="Pfam" id="PF05199">
    <property type="entry name" value="GMC_oxred_C"/>
    <property type="match status" value="1"/>
</dbReference>
<name>A0ABZ2MNK9_9BACI</name>
<dbReference type="Pfam" id="PF00732">
    <property type="entry name" value="GMC_oxred_N"/>
    <property type="match status" value="1"/>
</dbReference>
<evidence type="ECO:0000259" key="6">
    <source>
        <dbReference type="Pfam" id="PF05199"/>
    </source>
</evidence>
<evidence type="ECO:0000256" key="4">
    <source>
        <dbReference type="ARBA" id="ARBA00022827"/>
    </source>
</evidence>
<organism evidence="7 8">
    <name type="scientific">Metabacillus rhizosphaerae</name>
    <dbReference type="NCBI Taxonomy" id="3117747"/>
    <lineage>
        <taxon>Bacteria</taxon>
        <taxon>Bacillati</taxon>
        <taxon>Bacillota</taxon>
        <taxon>Bacilli</taxon>
        <taxon>Bacillales</taxon>
        <taxon>Bacillaceae</taxon>
        <taxon>Metabacillus</taxon>
    </lineage>
</organism>
<dbReference type="RefSeq" id="WP_338786221.1">
    <property type="nucleotide sequence ID" value="NZ_CP147403.1"/>
</dbReference>
<gene>
    <name evidence="7" type="ORF">WCV66_17025</name>
</gene>
<evidence type="ECO:0000256" key="2">
    <source>
        <dbReference type="ARBA" id="ARBA00010790"/>
    </source>
</evidence>
<keyword evidence="4" id="KW-0274">FAD</keyword>
<dbReference type="InterPro" id="IPR036188">
    <property type="entry name" value="FAD/NAD-bd_sf"/>
</dbReference>
<keyword evidence="8" id="KW-1185">Reference proteome</keyword>
<dbReference type="InterPro" id="IPR000172">
    <property type="entry name" value="GMC_OxRdtase_N"/>
</dbReference>
<dbReference type="PANTHER" id="PTHR11552">
    <property type="entry name" value="GLUCOSE-METHANOL-CHOLINE GMC OXIDOREDUCTASE"/>
    <property type="match status" value="1"/>
</dbReference>
<protein>
    <submittedName>
        <fullName evidence="7">GMC family oxidoreductase</fullName>
    </submittedName>
</protein>
<evidence type="ECO:0000256" key="3">
    <source>
        <dbReference type="ARBA" id="ARBA00022630"/>
    </source>
</evidence>
<evidence type="ECO:0000313" key="8">
    <source>
        <dbReference type="Proteomes" id="UP001368328"/>
    </source>
</evidence>
<comment type="cofactor">
    <cofactor evidence="1">
        <name>FAD</name>
        <dbReference type="ChEBI" id="CHEBI:57692"/>
    </cofactor>
</comment>
<evidence type="ECO:0000256" key="1">
    <source>
        <dbReference type="ARBA" id="ARBA00001974"/>
    </source>
</evidence>
<sequence length="588" mass="65325">MPKKEDKKYFDYIVIGAGTAGGVIAKELTDDKKTSLLVLEAGTNMRNELSSASNPNSGLLATDNRHSFNIMSTIEPNINSQLRISSGRAIGGSSEHNAMYAVRGSRELYDQWGELVGPQWEYDNISSLFKKNETYTGKTQEPEQRGTNGPIFVRQQIIPKNGLTITLAKATSTVLGIPIVEDYNTGIRNCTFYKSQAMNKKVGGKFVRSSTATGYLNENIVIQGNEFHPDEFGVGRRKLVILAKTTVNKILFKRKRGVNIAVGVKFVRNGVSEKAFARKGIIVSAGNFSSVILQRSGIGNSMDLARIGVSTLIENPNVGHNFQAQFTAGVGVEVETSRLLDLRDADPDLPFPLGAHKGEGETGGRRLQLYSSITPSFLPPPVIFVNNWAFDPNKKTNVMSIGPFDNNPRSRGTILAAHSDPEVYPSVNLNPLQDSNDLEFMIDQYIEIYKIMKKAQELDPEGIYKLVYPDEKIFMIKNNAEKRAEIAKYVKATYRNIQHFGGQCRMAKRIQDGVVDGYLNVFGTKNLKVADLSISPILPDGNTSIPSQMIGLACVRFIQENFTPYVLVDEELEELEELEEFEDYEDYE</sequence>
<reference evidence="7 8" key="1">
    <citation type="submission" date="2024-02" db="EMBL/GenBank/DDBJ databases">
        <title>Seven novel Bacillus-like species.</title>
        <authorList>
            <person name="Liu G."/>
        </authorList>
    </citation>
    <scope>NUCLEOTIDE SEQUENCE [LARGE SCALE GENOMIC DNA]</scope>
    <source>
        <strain evidence="7 8">FJAT-53654</strain>
    </source>
</reference>
<dbReference type="Gene3D" id="3.30.410.40">
    <property type="match status" value="1"/>
</dbReference>
<feature type="domain" description="Glucose-methanol-choline oxidoreductase N-terminal" evidence="5">
    <location>
        <begin position="10"/>
        <end position="325"/>
    </location>
</feature>
<accession>A0ABZ2MNK9</accession>
<evidence type="ECO:0000259" key="5">
    <source>
        <dbReference type="Pfam" id="PF00732"/>
    </source>
</evidence>
<evidence type="ECO:0000313" key="7">
    <source>
        <dbReference type="EMBL" id="WXB86948.1"/>
    </source>
</evidence>
<dbReference type="SUPFAM" id="SSF51905">
    <property type="entry name" value="FAD/NAD(P)-binding domain"/>
    <property type="match status" value="1"/>
</dbReference>
<dbReference type="EMBL" id="CP147403">
    <property type="protein sequence ID" value="WXB86948.1"/>
    <property type="molecule type" value="Genomic_DNA"/>
</dbReference>
<dbReference type="InterPro" id="IPR012132">
    <property type="entry name" value="GMC_OxRdtase"/>
</dbReference>
<dbReference type="Gene3D" id="3.50.50.60">
    <property type="entry name" value="FAD/NAD(P)-binding domain"/>
    <property type="match status" value="1"/>
</dbReference>
<feature type="domain" description="Glucose-methanol-choline oxidoreductase C-terminal" evidence="6">
    <location>
        <begin position="408"/>
        <end position="551"/>
    </location>
</feature>